<accession>A0ABV7J6H3</accession>
<protein>
    <recommendedName>
        <fullName evidence="2">High-affinity zinc uptake system protein ZnuA</fullName>
    </recommendedName>
</protein>
<dbReference type="PANTHER" id="PTHR42953:SF3">
    <property type="entry name" value="HIGH-AFFINITY ZINC UPTAKE SYSTEM PROTEIN ZNUA"/>
    <property type="match status" value="1"/>
</dbReference>
<reference evidence="9" key="1">
    <citation type="journal article" date="2019" name="Int. J. Syst. Evol. Microbiol.">
        <title>The Global Catalogue of Microorganisms (GCM) 10K type strain sequencing project: providing services to taxonomists for standard genome sequencing and annotation.</title>
        <authorList>
            <consortium name="The Broad Institute Genomics Platform"/>
            <consortium name="The Broad Institute Genome Sequencing Center for Infectious Disease"/>
            <person name="Wu L."/>
            <person name="Ma J."/>
        </authorList>
    </citation>
    <scope>NUCLEOTIDE SEQUENCE [LARGE SCALE GENOMIC DNA]</scope>
    <source>
        <strain evidence="9">KCTC 52039</strain>
    </source>
</reference>
<feature type="compositionally biased region" description="Basic and acidic residues" evidence="6">
    <location>
        <begin position="122"/>
        <end position="141"/>
    </location>
</feature>
<dbReference type="Pfam" id="PF01297">
    <property type="entry name" value="ZnuA"/>
    <property type="match status" value="1"/>
</dbReference>
<evidence type="ECO:0000256" key="6">
    <source>
        <dbReference type="SAM" id="MobiDB-lite"/>
    </source>
</evidence>
<keyword evidence="4 7" id="KW-0732">Signal</keyword>
<feature type="region of interest" description="Disordered" evidence="6">
    <location>
        <begin position="101"/>
        <end position="143"/>
    </location>
</feature>
<keyword evidence="5" id="KW-0862">Zinc</keyword>
<keyword evidence="5" id="KW-0864">Zinc transport</keyword>
<evidence type="ECO:0000313" key="8">
    <source>
        <dbReference type="EMBL" id="MFC3182514.1"/>
    </source>
</evidence>
<evidence type="ECO:0000256" key="4">
    <source>
        <dbReference type="ARBA" id="ARBA00022729"/>
    </source>
</evidence>
<feature type="chain" id="PRO_5045809206" description="High-affinity zinc uptake system protein ZnuA" evidence="7">
    <location>
        <begin position="19"/>
        <end position="312"/>
    </location>
</feature>
<dbReference type="EMBL" id="JBHRTO010000002">
    <property type="protein sequence ID" value="MFC3182514.1"/>
    <property type="molecule type" value="Genomic_DNA"/>
</dbReference>
<dbReference type="Gene3D" id="3.40.50.1980">
    <property type="entry name" value="Nitrogenase molybdenum iron protein domain"/>
    <property type="match status" value="2"/>
</dbReference>
<keyword evidence="5" id="KW-0406">Ion transport</keyword>
<gene>
    <name evidence="8" type="ORF">ACFOGH_16065</name>
</gene>
<evidence type="ECO:0000256" key="2">
    <source>
        <dbReference type="ARBA" id="ARBA00015915"/>
    </source>
</evidence>
<evidence type="ECO:0000313" key="9">
    <source>
        <dbReference type="Proteomes" id="UP001595547"/>
    </source>
</evidence>
<dbReference type="RefSeq" id="WP_380074177.1">
    <property type="nucleotide sequence ID" value="NZ_JBHRTO010000002.1"/>
</dbReference>
<name>A0ABV7J6H3_9RHOB</name>
<proteinExistence type="inferred from homology"/>
<dbReference type="InterPro" id="IPR006127">
    <property type="entry name" value="ZnuA-like"/>
</dbReference>
<comment type="caution">
    <text evidence="8">The sequence shown here is derived from an EMBL/GenBank/DDBJ whole genome shotgun (WGS) entry which is preliminary data.</text>
</comment>
<evidence type="ECO:0000256" key="5">
    <source>
        <dbReference type="ARBA" id="ARBA00022906"/>
    </source>
</evidence>
<dbReference type="PANTHER" id="PTHR42953">
    <property type="entry name" value="HIGH-AFFINITY ZINC UPTAKE SYSTEM PROTEIN ZNUA-RELATED"/>
    <property type="match status" value="1"/>
</dbReference>
<organism evidence="8 9">
    <name type="scientific">Cypionkella sinensis</name>
    <dbReference type="NCBI Taxonomy" id="1756043"/>
    <lineage>
        <taxon>Bacteria</taxon>
        <taxon>Pseudomonadati</taxon>
        <taxon>Pseudomonadota</taxon>
        <taxon>Alphaproteobacteria</taxon>
        <taxon>Rhodobacterales</taxon>
        <taxon>Paracoccaceae</taxon>
        <taxon>Cypionkella</taxon>
    </lineage>
</organism>
<evidence type="ECO:0000256" key="7">
    <source>
        <dbReference type="SAM" id="SignalP"/>
    </source>
</evidence>
<evidence type="ECO:0000256" key="3">
    <source>
        <dbReference type="ARBA" id="ARBA00022448"/>
    </source>
</evidence>
<sequence length="312" mass="33004">MRYIISLALASLPCAALAEVPRVVTDIPPVHALVSQVMGDLGTPVLLLEKGADEHDFQLRPSQMQSIADADTVIWIGPELTPWLDRAMTDSKAVSLPLLDAKGTQTQAYPEGQGEEEEDHHEDEADHAAHDHAEHAHDGTDPHAWMNPANAEIWVDLIAADLSSLDPDNAATYAANAAATKARIVAMDAEITAQLAPIKDKPFVTFHAAYGYFAAHYGLAHHGSLALGDATTPGAAKLTALQADLKAGAYACAFPEVQHDPALLTQLMQGSTTKLGAALDPVGSSLPFGPDAYDTLMRSIATTLADCLNAKP</sequence>
<dbReference type="SUPFAM" id="SSF53807">
    <property type="entry name" value="Helical backbone' metal receptor"/>
    <property type="match status" value="1"/>
</dbReference>
<dbReference type="Proteomes" id="UP001595547">
    <property type="component" value="Unassembled WGS sequence"/>
</dbReference>
<keyword evidence="9" id="KW-1185">Reference proteome</keyword>
<keyword evidence="3" id="KW-0813">Transport</keyword>
<evidence type="ECO:0000256" key="1">
    <source>
        <dbReference type="ARBA" id="ARBA00011028"/>
    </source>
</evidence>
<dbReference type="InterPro" id="IPR050492">
    <property type="entry name" value="Bact_metal-bind_prot9"/>
</dbReference>
<feature type="signal peptide" evidence="7">
    <location>
        <begin position="1"/>
        <end position="18"/>
    </location>
</feature>
<comment type="similarity">
    <text evidence="1">Belongs to the bacterial solute-binding protein 9 family.</text>
</comment>